<dbReference type="OrthoDB" id="5840532at2759"/>
<dbReference type="EMBL" id="MU129081">
    <property type="protein sequence ID" value="KAF9507439.1"/>
    <property type="molecule type" value="Genomic_DNA"/>
</dbReference>
<dbReference type="PANTHER" id="PTHR36156">
    <property type="entry name" value="SLR2101 PROTEIN"/>
    <property type="match status" value="1"/>
</dbReference>
<gene>
    <name evidence="2" type="ORF">BS47DRAFT_310288</name>
</gene>
<dbReference type="InterPro" id="IPR013096">
    <property type="entry name" value="Cupin_2"/>
</dbReference>
<name>A0A9P6AKD0_9AGAM</name>
<dbReference type="Proteomes" id="UP000886523">
    <property type="component" value="Unassembled WGS sequence"/>
</dbReference>
<feature type="domain" description="Cupin type-2" evidence="1">
    <location>
        <begin position="84"/>
        <end position="152"/>
    </location>
</feature>
<evidence type="ECO:0000313" key="3">
    <source>
        <dbReference type="Proteomes" id="UP000886523"/>
    </source>
</evidence>
<dbReference type="SUPFAM" id="SSF51182">
    <property type="entry name" value="RmlC-like cupins"/>
    <property type="match status" value="1"/>
</dbReference>
<comment type="caution">
    <text evidence="2">The sequence shown here is derived from an EMBL/GenBank/DDBJ whole genome shotgun (WGS) entry which is preliminary data.</text>
</comment>
<reference evidence="2" key="1">
    <citation type="journal article" date="2020" name="Nat. Commun.">
        <title>Large-scale genome sequencing of mycorrhizal fungi provides insights into the early evolution of symbiotic traits.</title>
        <authorList>
            <person name="Miyauchi S."/>
            <person name="Kiss E."/>
            <person name="Kuo A."/>
            <person name="Drula E."/>
            <person name="Kohler A."/>
            <person name="Sanchez-Garcia M."/>
            <person name="Morin E."/>
            <person name="Andreopoulos B."/>
            <person name="Barry K.W."/>
            <person name="Bonito G."/>
            <person name="Buee M."/>
            <person name="Carver A."/>
            <person name="Chen C."/>
            <person name="Cichocki N."/>
            <person name="Clum A."/>
            <person name="Culley D."/>
            <person name="Crous P.W."/>
            <person name="Fauchery L."/>
            <person name="Girlanda M."/>
            <person name="Hayes R.D."/>
            <person name="Keri Z."/>
            <person name="LaButti K."/>
            <person name="Lipzen A."/>
            <person name="Lombard V."/>
            <person name="Magnuson J."/>
            <person name="Maillard F."/>
            <person name="Murat C."/>
            <person name="Nolan M."/>
            <person name="Ohm R.A."/>
            <person name="Pangilinan J."/>
            <person name="Pereira M.F."/>
            <person name="Perotto S."/>
            <person name="Peter M."/>
            <person name="Pfister S."/>
            <person name="Riley R."/>
            <person name="Sitrit Y."/>
            <person name="Stielow J.B."/>
            <person name="Szollosi G."/>
            <person name="Zifcakova L."/>
            <person name="Stursova M."/>
            <person name="Spatafora J.W."/>
            <person name="Tedersoo L."/>
            <person name="Vaario L.M."/>
            <person name="Yamada A."/>
            <person name="Yan M."/>
            <person name="Wang P."/>
            <person name="Xu J."/>
            <person name="Bruns T."/>
            <person name="Baldrian P."/>
            <person name="Vilgalys R."/>
            <person name="Dunand C."/>
            <person name="Henrissat B."/>
            <person name="Grigoriev I.V."/>
            <person name="Hibbett D."/>
            <person name="Nagy L.G."/>
            <person name="Martin F.M."/>
        </authorList>
    </citation>
    <scope>NUCLEOTIDE SEQUENCE</scope>
    <source>
        <strain evidence="2">UP504</strain>
    </source>
</reference>
<dbReference type="Gene3D" id="2.60.120.10">
    <property type="entry name" value="Jelly Rolls"/>
    <property type="match status" value="1"/>
</dbReference>
<accession>A0A9P6AKD0</accession>
<evidence type="ECO:0000259" key="1">
    <source>
        <dbReference type="Pfam" id="PF07883"/>
    </source>
</evidence>
<dbReference type="AlphaFoldDB" id="A0A9P6AKD0"/>
<dbReference type="InterPro" id="IPR047142">
    <property type="entry name" value="OryJ/VirC-like"/>
</dbReference>
<dbReference type="Pfam" id="PF07883">
    <property type="entry name" value="Cupin_2"/>
    <property type="match status" value="1"/>
</dbReference>
<dbReference type="PANTHER" id="PTHR36156:SF2">
    <property type="entry name" value="CUPIN TYPE-2 DOMAIN-CONTAINING PROTEIN"/>
    <property type="match status" value="1"/>
</dbReference>
<organism evidence="2 3">
    <name type="scientific">Hydnum rufescens UP504</name>
    <dbReference type="NCBI Taxonomy" id="1448309"/>
    <lineage>
        <taxon>Eukaryota</taxon>
        <taxon>Fungi</taxon>
        <taxon>Dikarya</taxon>
        <taxon>Basidiomycota</taxon>
        <taxon>Agaricomycotina</taxon>
        <taxon>Agaricomycetes</taxon>
        <taxon>Cantharellales</taxon>
        <taxon>Hydnaceae</taxon>
        <taxon>Hydnum</taxon>
    </lineage>
</organism>
<proteinExistence type="predicted"/>
<sequence length="186" mass="20231">MPVPIPPKPPRRIVTGHTPDGRSTTVFNDEVIFEVSGDVPAPMARVWVTKESPADNNRDQTIDMKYVLPDRLSLVSTVGTHISIVDIPPVTPVFMHRTSSIDYIILISGELTLVLEDGSETTLTEPGSIVVQRGTLHDWKNKGTGWTRFIAVLIDASPVHVSDEQGVISVLPEVVSNTCKAPTSEA</sequence>
<dbReference type="CDD" id="cd02231">
    <property type="entry name" value="cupin_BLL6423-like"/>
    <property type="match status" value="1"/>
</dbReference>
<protein>
    <recommendedName>
        <fullName evidence="1">Cupin type-2 domain-containing protein</fullName>
    </recommendedName>
</protein>
<evidence type="ECO:0000313" key="2">
    <source>
        <dbReference type="EMBL" id="KAF9507439.1"/>
    </source>
</evidence>
<dbReference type="InterPro" id="IPR014710">
    <property type="entry name" value="RmlC-like_jellyroll"/>
</dbReference>
<keyword evidence="3" id="KW-1185">Reference proteome</keyword>
<dbReference type="InterPro" id="IPR011051">
    <property type="entry name" value="RmlC_Cupin_sf"/>
</dbReference>